<comment type="function">
    <text evidence="3">Acetylates the N-terminal alanine of ribosomal protein bS18.</text>
</comment>
<keyword evidence="6" id="KW-1185">Reference proteome</keyword>
<dbReference type="CDD" id="cd04301">
    <property type="entry name" value="NAT_SF"/>
    <property type="match status" value="1"/>
</dbReference>
<sequence length="154" mass="16959">MSAPVLRALEWADIPRLAALEVELFAEDAWSEQAWWAELAARPRRDYVVAVDGDQVVGYGGLDVSGDVADLMTIAAVPAAQGRGLGRRLLDDLVHRAEGHGATALLLEVRADNEPAKRLYERRGFETISVRRRYYQPGDVDALVMRKHIGGTHG</sequence>
<dbReference type="GO" id="GO:0005737">
    <property type="term" value="C:cytoplasm"/>
    <property type="evidence" value="ECO:0007669"/>
    <property type="project" value="UniProtKB-SubCell"/>
</dbReference>
<dbReference type="InterPro" id="IPR016181">
    <property type="entry name" value="Acyl_CoA_acyltransferase"/>
</dbReference>
<proteinExistence type="inferred from homology"/>
<protein>
    <recommendedName>
        <fullName evidence="3">[Ribosomal protein bS18]-alanine N-acetyltransferase</fullName>
        <ecNumber evidence="3">2.3.1.266</ecNumber>
    </recommendedName>
</protein>
<dbReference type="InterPro" id="IPR006464">
    <property type="entry name" value="AcTrfase_RimI/Ard1"/>
</dbReference>
<dbReference type="KEGG" id="ica:Intca_1009"/>
<evidence type="ECO:0000256" key="3">
    <source>
        <dbReference type="RuleBase" id="RU363094"/>
    </source>
</evidence>
<keyword evidence="1" id="KW-0808">Transferase</keyword>
<comment type="catalytic activity">
    <reaction evidence="3">
        <text>N-terminal L-alanyl-[ribosomal protein bS18] + acetyl-CoA = N-terminal N(alpha)-acetyl-L-alanyl-[ribosomal protein bS18] + CoA + H(+)</text>
        <dbReference type="Rhea" id="RHEA:43756"/>
        <dbReference type="Rhea" id="RHEA-COMP:10676"/>
        <dbReference type="Rhea" id="RHEA-COMP:10677"/>
        <dbReference type="ChEBI" id="CHEBI:15378"/>
        <dbReference type="ChEBI" id="CHEBI:57287"/>
        <dbReference type="ChEBI" id="CHEBI:57288"/>
        <dbReference type="ChEBI" id="CHEBI:64718"/>
        <dbReference type="ChEBI" id="CHEBI:83683"/>
        <dbReference type="EC" id="2.3.1.266"/>
    </reaction>
</comment>
<dbReference type="STRING" id="710696.Intca_1009"/>
<dbReference type="RefSeq" id="WP_013491851.1">
    <property type="nucleotide sequence ID" value="NC_014830.1"/>
</dbReference>
<dbReference type="InterPro" id="IPR000182">
    <property type="entry name" value="GNAT_dom"/>
</dbReference>
<dbReference type="EC" id="2.3.1.266" evidence="3"/>
<reference evidence="5 6" key="1">
    <citation type="journal article" date="2010" name="Stand. Genomic Sci.">
        <title>Complete genome sequence of Intrasporangium calvum type strain (7 KIP).</title>
        <authorList>
            <person name="Del Rio T.G."/>
            <person name="Chertkov O."/>
            <person name="Yasawong M."/>
            <person name="Lucas S."/>
            <person name="Deshpande S."/>
            <person name="Cheng J.F."/>
            <person name="Detter C."/>
            <person name="Tapia R."/>
            <person name="Han C."/>
            <person name="Goodwin L."/>
            <person name="Pitluck S."/>
            <person name="Liolios K."/>
            <person name="Ivanova N."/>
            <person name="Mavromatis K."/>
            <person name="Pati A."/>
            <person name="Chen A."/>
            <person name="Palaniappan K."/>
            <person name="Land M."/>
            <person name="Hauser L."/>
            <person name="Chang Y.J."/>
            <person name="Jeffries C.D."/>
            <person name="Rohde M."/>
            <person name="Pukall R."/>
            <person name="Sikorski J."/>
            <person name="Goker M."/>
            <person name="Woyke T."/>
            <person name="Bristow J."/>
            <person name="Eisen J.A."/>
            <person name="Markowitz V."/>
            <person name="Hugenholtz P."/>
            <person name="Kyrpides N.C."/>
            <person name="Klenk H.P."/>
            <person name="Lapidus A."/>
        </authorList>
    </citation>
    <scope>NUCLEOTIDE SEQUENCE [LARGE SCALE GENOMIC DNA]</scope>
    <source>
        <strain evidence="6">ATCC 23552 / DSM 43043 / JCM 3097 / NBRC 12989 / 7 KIP</strain>
    </source>
</reference>
<keyword evidence="3" id="KW-0963">Cytoplasm</keyword>
<dbReference type="GO" id="GO:0008999">
    <property type="term" value="F:protein-N-terminal-alanine acetyltransferase activity"/>
    <property type="evidence" value="ECO:0007669"/>
    <property type="project" value="UniProtKB-EC"/>
</dbReference>
<dbReference type="EMBL" id="CP002343">
    <property type="protein sequence ID" value="ADU47533.1"/>
    <property type="molecule type" value="Genomic_DNA"/>
</dbReference>
<gene>
    <name evidence="5" type="ordered locus">Intca_1009</name>
</gene>
<dbReference type="eggNOG" id="COG0456">
    <property type="taxonomic scope" value="Bacteria"/>
</dbReference>
<dbReference type="Gene3D" id="3.40.630.30">
    <property type="match status" value="1"/>
</dbReference>
<feature type="domain" description="N-acetyltransferase" evidence="4">
    <location>
        <begin position="4"/>
        <end position="150"/>
    </location>
</feature>
<dbReference type="HOGENOM" id="CLU_013985_23_3_11"/>
<evidence type="ECO:0000256" key="2">
    <source>
        <dbReference type="ARBA" id="ARBA00023315"/>
    </source>
</evidence>
<dbReference type="Proteomes" id="UP000008914">
    <property type="component" value="Chromosome"/>
</dbReference>
<keyword evidence="2" id="KW-0012">Acyltransferase</keyword>
<dbReference type="PANTHER" id="PTHR43877">
    <property type="entry name" value="AMINOALKYLPHOSPHONATE N-ACETYLTRANSFERASE-RELATED-RELATED"/>
    <property type="match status" value="1"/>
</dbReference>
<evidence type="ECO:0000313" key="6">
    <source>
        <dbReference type="Proteomes" id="UP000008914"/>
    </source>
</evidence>
<dbReference type="NCBIfam" id="TIGR01575">
    <property type="entry name" value="rimI"/>
    <property type="match status" value="1"/>
</dbReference>
<organism evidence="5 6">
    <name type="scientific">Intrasporangium calvum (strain ATCC 23552 / DSM 43043 / JCM 3097 / NBRC 12989 / NCIMB 10167 / NRRL B-3866 / 7 KIP)</name>
    <dbReference type="NCBI Taxonomy" id="710696"/>
    <lineage>
        <taxon>Bacteria</taxon>
        <taxon>Bacillati</taxon>
        <taxon>Actinomycetota</taxon>
        <taxon>Actinomycetes</taxon>
        <taxon>Micrococcales</taxon>
        <taxon>Intrasporangiaceae</taxon>
        <taxon>Intrasporangium</taxon>
    </lineage>
</organism>
<comment type="subcellular location">
    <subcellularLocation>
        <location evidence="3">Cytoplasm</location>
    </subcellularLocation>
</comment>
<dbReference type="Pfam" id="PF00583">
    <property type="entry name" value="Acetyltransf_1"/>
    <property type="match status" value="1"/>
</dbReference>
<evidence type="ECO:0000259" key="4">
    <source>
        <dbReference type="PROSITE" id="PS51186"/>
    </source>
</evidence>
<dbReference type="InterPro" id="IPR050832">
    <property type="entry name" value="Bact_Acetyltransf"/>
</dbReference>
<accession>E6SDB1</accession>
<name>E6SDB1_INTC7</name>
<dbReference type="SUPFAM" id="SSF55729">
    <property type="entry name" value="Acyl-CoA N-acyltransferases (Nat)"/>
    <property type="match status" value="1"/>
</dbReference>
<dbReference type="PROSITE" id="PS51186">
    <property type="entry name" value="GNAT"/>
    <property type="match status" value="1"/>
</dbReference>
<evidence type="ECO:0000256" key="1">
    <source>
        <dbReference type="ARBA" id="ARBA00022679"/>
    </source>
</evidence>
<comment type="similarity">
    <text evidence="3">Belongs to the acetyltransferase family. RimI subfamily.</text>
</comment>
<dbReference type="AlphaFoldDB" id="E6SDB1"/>
<dbReference type="OrthoDB" id="529907at2"/>
<evidence type="ECO:0000313" key="5">
    <source>
        <dbReference type="EMBL" id="ADU47533.1"/>
    </source>
</evidence>
<dbReference type="PANTHER" id="PTHR43877:SF2">
    <property type="entry name" value="AMINOALKYLPHOSPHONATE N-ACETYLTRANSFERASE-RELATED"/>
    <property type="match status" value="1"/>
</dbReference>